<comment type="caution">
    <text evidence="1">The sequence shown here is derived from an EMBL/GenBank/DDBJ whole genome shotgun (WGS) entry which is preliminary data.</text>
</comment>
<reference evidence="1 2" key="1">
    <citation type="submission" date="2024-11" db="EMBL/GenBank/DDBJ databases">
        <title>Adaptive evolution of stress response genes in parasites aligns with host niche diversity.</title>
        <authorList>
            <person name="Hahn C."/>
            <person name="Resl P."/>
        </authorList>
    </citation>
    <scope>NUCLEOTIDE SEQUENCE [LARGE SCALE GENOMIC DNA]</scope>
    <source>
        <strain evidence="1">EGGRZ-B1_66</strain>
        <tissue evidence="1">Body</tissue>
    </source>
</reference>
<evidence type="ECO:0000313" key="1">
    <source>
        <dbReference type="EMBL" id="KAL3307648.1"/>
    </source>
</evidence>
<dbReference type="Proteomes" id="UP001626550">
    <property type="component" value="Unassembled WGS sequence"/>
</dbReference>
<organism evidence="1 2">
    <name type="scientific">Cichlidogyrus casuarinus</name>
    <dbReference type="NCBI Taxonomy" id="1844966"/>
    <lineage>
        <taxon>Eukaryota</taxon>
        <taxon>Metazoa</taxon>
        <taxon>Spiralia</taxon>
        <taxon>Lophotrochozoa</taxon>
        <taxon>Platyhelminthes</taxon>
        <taxon>Monogenea</taxon>
        <taxon>Monopisthocotylea</taxon>
        <taxon>Dactylogyridea</taxon>
        <taxon>Ancyrocephalidae</taxon>
        <taxon>Cichlidogyrus</taxon>
    </lineage>
</organism>
<sequence>PYMRCYTILLHKPQGYRLSKKLRVGSTFVSDKPNPDKLARLARVDLLKGKHLVELAKSNKLEVKCRKDEKESRPVSQQIFKN</sequence>
<dbReference type="AlphaFoldDB" id="A0ABD2PKS1"/>
<keyword evidence="2" id="KW-1185">Reference proteome</keyword>
<dbReference type="EMBL" id="JBJKFK010006831">
    <property type="protein sequence ID" value="KAL3307648.1"/>
    <property type="molecule type" value="Genomic_DNA"/>
</dbReference>
<proteinExistence type="predicted"/>
<evidence type="ECO:0000313" key="2">
    <source>
        <dbReference type="Proteomes" id="UP001626550"/>
    </source>
</evidence>
<gene>
    <name evidence="1" type="ORF">Ciccas_013833</name>
</gene>
<protein>
    <submittedName>
        <fullName evidence="1">Uncharacterized protein</fullName>
    </submittedName>
</protein>
<name>A0ABD2PKS1_9PLAT</name>
<accession>A0ABD2PKS1</accession>
<feature type="non-terminal residue" evidence="1">
    <location>
        <position position="1"/>
    </location>
</feature>